<evidence type="ECO:0000313" key="3">
    <source>
        <dbReference type="Proteomes" id="UP000324974"/>
    </source>
</evidence>
<dbReference type="KEGG" id="lrs:PX52LOC_02824"/>
<feature type="transmembrane region" description="Helical" evidence="1">
    <location>
        <begin position="45"/>
        <end position="64"/>
    </location>
</feature>
<evidence type="ECO:0000256" key="1">
    <source>
        <dbReference type="SAM" id="Phobius"/>
    </source>
</evidence>
<gene>
    <name evidence="2" type="ORF">PX52LOC_02824</name>
</gene>
<keyword evidence="1" id="KW-0812">Transmembrane</keyword>
<organism evidence="2 3">
    <name type="scientific">Limnoglobus roseus</name>
    <dbReference type="NCBI Taxonomy" id="2598579"/>
    <lineage>
        <taxon>Bacteria</taxon>
        <taxon>Pseudomonadati</taxon>
        <taxon>Planctomycetota</taxon>
        <taxon>Planctomycetia</taxon>
        <taxon>Gemmatales</taxon>
        <taxon>Gemmataceae</taxon>
        <taxon>Limnoglobus</taxon>
    </lineage>
</organism>
<proteinExistence type="predicted"/>
<sequence>MPENRELPSRAKAVYSWQGKAAPMAVATALAALGVWYNWPDARSFILFLAPVFVGLCYVAYRGFPCPRCSRGMWKAKWPGDARGRVWLRCRKCNIV</sequence>
<reference evidence="3" key="1">
    <citation type="submission" date="2019-08" db="EMBL/GenBank/DDBJ databases">
        <title>Limnoglobus roseus gen. nov., sp. nov., a novel freshwater planctomycete with a giant genome from the family Gemmataceae.</title>
        <authorList>
            <person name="Kulichevskaya I.S."/>
            <person name="Naumoff D.G."/>
            <person name="Miroshnikov K."/>
            <person name="Ivanova A."/>
            <person name="Philippov D.A."/>
            <person name="Hakobyan A."/>
            <person name="Rijpstra I.C."/>
            <person name="Sinninghe Damste J.S."/>
            <person name="Liesack W."/>
            <person name="Dedysh S.N."/>
        </authorList>
    </citation>
    <scope>NUCLEOTIDE SEQUENCE [LARGE SCALE GENOMIC DNA]</scope>
    <source>
        <strain evidence="3">PX52</strain>
    </source>
</reference>
<dbReference type="EMBL" id="CP042425">
    <property type="protein sequence ID" value="QEL15888.1"/>
    <property type="molecule type" value="Genomic_DNA"/>
</dbReference>
<keyword evidence="1" id="KW-1133">Transmembrane helix</keyword>
<dbReference type="AlphaFoldDB" id="A0A5C1AFY1"/>
<evidence type="ECO:0000313" key="2">
    <source>
        <dbReference type="EMBL" id="QEL15888.1"/>
    </source>
</evidence>
<keyword evidence="3" id="KW-1185">Reference proteome</keyword>
<dbReference type="RefSeq" id="WP_149110658.1">
    <property type="nucleotide sequence ID" value="NZ_CP042425.1"/>
</dbReference>
<protein>
    <submittedName>
        <fullName evidence="2">Uncharacterized protein</fullName>
    </submittedName>
</protein>
<dbReference type="Proteomes" id="UP000324974">
    <property type="component" value="Chromosome"/>
</dbReference>
<keyword evidence="1" id="KW-0472">Membrane</keyword>
<accession>A0A5C1AFY1</accession>
<name>A0A5C1AFY1_9BACT</name>
<feature type="transmembrane region" description="Helical" evidence="1">
    <location>
        <begin position="21"/>
        <end position="39"/>
    </location>
</feature>